<sequence length="52" mass="5338">MLDRPFHPFSHSLHAATRVAALARQGGARLDQDGAFPAAEVAALAEAGLLAA</sequence>
<dbReference type="InParanoid" id="A0A3A9JER3"/>
<comment type="caution">
    <text evidence="1">The sequence shown here is derived from an EMBL/GenBank/DDBJ whole genome shotgun (WGS) entry which is preliminary data.</text>
</comment>
<proteinExistence type="predicted"/>
<feature type="non-terminal residue" evidence="1">
    <location>
        <position position="52"/>
    </location>
</feature>
<organism evidence="1 2">
    <name type="scientific">Teichococcus wenyumeiae</name>
    <dbReference type="NCBI Taxonomy" id="2478470"/>
    <lineage>
        <taxon>Bacteria</taxon>
        <taxon>Pseudomonadati</taxon>
        <taxon>Pseudomonadota</taxon>
        <taxon>Alphaproteobacteria</taxon>
        <taxon>Acetobacterales</taxon>
        <taxon>Roseomonadaceae</taxon>
        <taxon>Roseomonas</taxon>
    </lineage>
</organism>
<name>A0A3A9JER3_9PROT</name>
<reference evidence="1 2" key="1">
    <citation type="submission" date="2018-09" db="EMBL/GenBank/DDBJ databases">
        <title>Roseomonas sp. nov., isolated from feces of Tibetan antelopes in the Qinghai-Tibet plateau, China.</title>
        <authorList>
            <person name="Tian Z."/>
        </authorList>
    </citation>
    <scope>NUCLEOTIDE SEQUENCE [LARGE SCALE GENOMIC DNA]</scope>
    <source>
        <strain evidence="1 2">Z24</strain>
    </source>
</reference>
<protein>
    <submittedName>
        <fullName evidence="1">Acyl-CoA dehydrogenase</fullName>
    </submittedName>
</protein>
<dbReference type="EMBL" id="RAQU01000065">
    <property type="protein sequence ID" value="RKK03861.1"/>
    <property type="molecule type" value="Genomic_DNA"/>
</dbReference>
<dbReference type="Proteomes" id="UP000278036">
    <property type="component" value="Unassembled WGS sequence"/>
</dbReference>
<accession>A0A3A9JER3</accession>
<dbReference type="AlphaFoldDB" id="A0A3A9JER3"/>
<evidence type="ECO:0000313" key="2">
    <source>
        <dbReference type="Proteomes" id="UP000278036"/>
    </source>
</evidence>
<evidence type="ECO:0000313" key="1">
    <source>
        <dbReference type="EMBL" id="RKK03861.1"/>
    </source>
</evidence>
<gene>
    <name evidence="1" type="ORF">D6Z83_12265</name>
</gene>